<evidence type="ECO:0000259" key="2">
    <source>
        <dbReference type="Pfam" id="PF13239"/>
    </source>
</evidence>
<dbReference type="Pfam" id="PF13239">
    <property type="entry name" value="2TM"/>
    <property type="match status" value="1"/>
</dbReference>
<evidence type="ECO:0000256" key="1">
    <source>
        <dbReference type="SAM" id="Phobius"/>
    </source>
</evidence>
<reference evidence="3" key="1">
    <citation type="submission" date="2019-10" db="EMBL/GenBank/DDBJ databases">
        <title>Draft genome sequence of Panacibacter sp. KCS-6.</title>
        <authorList>
            <person name="Yim K.J."/>
        </authorList>
    </citation>
    <scope>NUCLEOTIDE SEQUENCE</scope>
    <source>
        <strain evidence="3">KCS-6</strain>
    </source>
</reference>
<gene>
    <name evidence="3" type="ORF">GD597_01655</name>
</gene>
<keyword evidence="4" id="KW-1185">Reference proteome</keyword>
<proteinExistence type="predicted"/>
<feature type="transmembrane region" description="Helical" evidence="1">
    <location>
        <begin position="54"/>
        <end position="71"/>
    </location>
</feature>
<name>A0A8J8FA41_9BACT</name>
<protein>
    <recommendedName>
        <fullName evidence="2">2TM domain-containing protein</fullName>
    </recommendedName>
</protein>
<keyword evidence="1" id="KW-0472">Membrane</keyword>
<feature type="transmembrane region" description="Helical" evidence="1">
    <location>
        <begin position="24"/>
        <end position="42"/>
    </location>
</feature>
<keyword evidence="1" id="KW-1133">Transmembrane helix</keyword>
<evidence type="ECO:0000313" key="3">
    <source>
        <dbReference type="EMBL" id="NNV54146.1"/>
    </source>
</evidence>
<accession>A0A8J8FA41</accession>
<keyword evidence="1" id="KW-0812">Transmembrane</keyword>
<evidence type="ECO:0000313" key="4">
    <source>
        <dbReference type="Proteomes" id="UP000598971"/>
    </source>
</evidence>
<dbReference type="Proteomes" id="UP000598971">
    <property type="component" value="Unassembled WGS sequence"/>
</dbReference>
<dbReference type="AlphaFoldDB" id="A0A8J8FA41"/>
<dbReference type="EMBL" id="WHPF01000001">
    <property type="protein sequence ID" value="NNV54146.1"/>
    <property type="molecule type" value="Genomic_DNA"/>
</dbReference>
<feature type="domain" description="2TM" evidence="2">
    <location>
        <begin position="15"/>
        <end position="75"/>
    </location>
</feature>
<sequence>MNKEIANAEKAISAAIKKADFKKYLIAYAIVNLLLWIIWWFAEGDNKEAQSSPWPLWIMLGWGLGMVFKFIDAYTGHKSLPNNTVTPEVKNETAE</sequence>
<dbReference type="InterPro" id="IPR025698">
    <property type="entry name" value="2TM_dom"/>
</dbReference>
<dbReference type="RefSeq" id="WP_171606052.1">
    <property type="nucleotide sequence ID" value="NZ_WHPF01000001.1"/>
</dbReference>
<organism evidence="3 4">
    <name type="scientific">Limnovirga soli</name>
    <dbReference type="NCBI Taxonomy" id="2656915"/>
    <lineage>
        <taxon>Bacteria</taxon>
        <taxon>Pseudomonadati</taxon>
        <taxon>Bacteroidota</taxon>
        <taxon>Chitinophagia</taxon>
        <taxon>Chitinophagales</taxon>
        <taxon>Chitinophagaceae</taxon>
        <taxon>Limnovirga</taxon>
    </lineage>
</organism>
<comment type="caution">
    <text evidence="3">The sequence shown here is derived from an EMBL/GenBank/DDBJ whole genome shotgun (WGS) entry which is preliminary data.</text>
</comment>